<dbReference type="PANTHER" id="PTHR45835">
    <property type="entry name" value="YALI0A06105P"/>
    <property type="match status" value="1"/>
</dbReference>
<reference evidence="1" key="1">
    <citation type="journal article" date="2022" name="Int. J. Mol. Sci.">
        <title>Draft Genome of Tanacetum Coccineum: Genomic Comparison of Closely Related Tanacetum-Family Plants.</title>
        <authorList>
            <person name="Yamashiro T."/>
            <person name="Shiraishi A."/>
            <person name="Nakayama K."/>
            <person name="Satake H."/>
        </authorList>
    </citation>
    <scope>NUCLEOTIDE SEQUENCE</scope>
</reference>
<dbReference type="Proteomes" id="UP001151760">
    <property type="component" value="Unassembled WGS sequence"/>
</dbReference>
<gene>
    <name evidence="1" type="ORF">Tco_0680595</name>
</gene>
<proteinExistence type="predicted"/>
<evidence type="ECO:0000313" key="1">
    <source>
        <dbReference type="EMBL" id="GJS66031.1"/>
    </source>
</evidence>
<reference evidence="1" key="2">
    <citation type="submission" date="2022-01" db="EMBL/GenBank/DDBJ databases">
        <authorList>
            <person name="Yamashiro T."/>
            <person name="Shiraishi A."/>
            <person name="Satake H."/>
            <person name="Nakayama K."/>
        </authorList>
    </citation>
    <scope>NUCLEOTIDE SEQUENCE</scope>
</reference>
<keyword evidence="1" id="KW-0808">Transferase</keyword>
<organism evidence="1 2">
    <name type="scientific">Tanacetum coccineum</name>
    <dbReference type="NCBI Taxonomy" id="301880"/>
    <lineage>
        <taxon>Eukaryota</taxon>
        <taxon>Viridiplantae</taxon>
        <taxon>Streptophyta</taxon>
        <taxon>Embryophyta</taxon>
        <taxon>Tracheophyta</taxon>
        <taxon>Spermatophyta</taxon>
        <taxon>Magnoliopsida</taxon>
        <taxon>eudicotyledons</taxon>
        <taxon>Gunneridae</taxon>
        <taxon>Pentapetalae</taxon>
        <taxon>asterids</taxon>
        <taxon>campanulids</taxon>
        <taxon>Asterales</taxon>
        <taxon>Asteraceae</taxon>
        <taxon>Asteroideae</taxon>
        <taxon>Anthemideae</taxon>
        <taxon>Anthemidinae</taxon>
        <taxon>Tanacetum</taxon>
    </lineage>
</organism>
<protein>
    <submittedName>
        <fullName evidence="1">Reverse transcriptase domain-containing protein</fullName>
    </submittedName>
</protein>
<dbReference type="EMBL" id="BQNB010009620">
    <property type="protein sequence ID" value="GJS66031.1"/>
    <property type="molecule type" value="Genomic_DNA"/>
</dbReference>
<sequence>MVADALSRKERVKPRQVRALAMTIHFGVRGMILAAQGEAFKQENVLSERLHGEGKASKAFGFIATARDTRMEVDKITMDFITKLPNTKSGHDTIWVIVDMLTKSAYFLAMQEDYSTERLTSERTIQTLEDMLRARVIDFGGNWDVHLPLAGFSYNNSYHSSIRYAPFEALYGRKCRSPVLWAEIGESSLIGPELVQEITRKVVLIKEKLKAAKDHQKSYADNRHKPLKFEVGVKVLLKKVNVRHEHDTFHVSNLKKCLADANLHVSLDETKINKTLHFVKKPVEIMDREVKTLKRSKILIAKVRWNSKRDPEFTWEHEDHTKARYPQLFVANACESSS</sequence>
<keyword evidence="1" id="KW-0548">Nucleotidyltransferase</keyword>
<comment type="caution">
    <text evidence="1">The sequence shown here is derived from an EMBL/GenBank/DDBJ whole genome shotgun (WGS) entry which is preliminary data.</text>
</comment>
<keyword evidence="2" id="KW-1185">Reference proteome</keyword>
<dbReference type="SUPFAM" id="SSF53098">
    <property type="entry name" value="Ribonuclease H-like"/>
    <property type="match status" value="1"/>
</dbReference>
<dbReference type="Gene3D" id="3.30.420.10">
    <property type="entry name" value="Ribonuclease H-like superfamily/Ribonuclease H"/>
    <property type="match status" value="1"/>
</dbReference>
<accession>A0ABQ4XME3</accession>
<dbReference type="InterPro" id="IPR036397">
    <property type="entry name" value="RNaseH_sf"/>
</dbReference>
<name>A0ABQ4XME3_9ASTR</name>
<evidence type="ECO:0000313" key="2">
    <source>
        <dbReference type="Proteomes" id="UP001151760"/>
    </source>
</evidence>
<dbReference type="InterPro" id="IPR012337">
    <property type="entry name" value="RNaseH-like_sf"/>
</dbReference>
<dbReference type="PANTHER" id="PTHR45835:SF99">
    <property type="entry name" value="CHROMO DOMAIN-CONTAINING PROTEIN-RELATED"/>
    <property type="match status" value="1"/>
</dbReference>
<keyword evidence="1" id="KW-0695">RNA-directed DNA polymerase</keyword>
<dbReference type="GO" id="GO:0003964">
    <property type="term" value="F:RNA-directed DNA polymerase activity"/>
    <property type="evidence" value="ECO:0007669"/>
    <property type="project" value="UniProtKB-KW"/>
</dbReference>